<keyword evidence="5" id="KW-0998">Cell outer membrane</keyword>
<evidence type="ECO:0000259" key="6">
    <source>
        <dbReference type="Pfam" id="PF07980"/>
    </source>
</evidence>
<evidence type="ECO:0000256" key="3">
    <source>
        <dbReference type="ARBA" id="ARBA00022729"/>
    </source>
</evidence>
<name>A0A918Q8X8_9BACT</name>
<dbReference type="EMBL" id="BMWX01000007">
    <property type="protein sequence ID" value="GGZ37631.1"/>
    <property type="molecule type" value="Genomic_DNA"/>
</dbReference>
<comment type="subcellular location">
    <subcellularLocation>
        <location evidence="1">Cell outer membrane</location>
    </subcellularLocation>
</comment>
<dbReference type="Gene3D" id="1.25.40.390">
    <property type="match status" value="1"/>
</dbReference>
<accession>A0A918Q8X8</accession>
<evidence type="ECO:0000313" key="8">
    <source>
        <dbReference type="EMBL" id="GGZ37631.1"/>
    </source>
</evidence>
<protein>
    <submittedName>
        <fullName evidence="8">Membrane protein</fullName>
    </submittedName>
</protein>
<keyword evidence="3" id="KW-0732">Signal</keyword>
<proteinExistence type="inferred from homology"/>
<evidence type="ECO:0000256" key="1">
    <source>
        <dbReference type="ARBA" id="ARBA00004442"/>
    </source>
</evidence>
<dbReference type="GO" id="GO:0009279">
    <property type="term" value="C:cell outer membrane"/>
    <property type="evidence" value="ECO:0007669"/>
    <property type="project" value="UniProtKB-SubCell"/>
</dbReference>
<feature type="domain" description="RagB/SusD" evidence="6">
    <location>
        <begin position="385"/>
        <end position="505"/>
    </location>
</feature>
<gene>
    <name evidence="8" type="ORF">GCM10007049_33570</name>
</gene>
<evidence type="ECO:0000256" key="4">
    <source>
        <dbReference type="ARBA" id="ARBA00023136"/>
    </source>
</evidence>
<dbReference type="InterPro" id="IPR011990">
    <property type="entry name" value="TPR-like_helical_dom_sf"/>
</dbReference>
<dbReference type="InterPro" id="IPR012944">
    <property type="entry name" value="SusD_RagB_dom"/>
</dbReference>
<reference evidence="8" key="2">
    <citation type="submission" date="2020-09" db="EMBL/GenBank/DDBJ databases">
        <authorList>
            <person name="Sun Q."/>
            <person name="Kim S."/>
        </authorList>
    </citation>
    <scope>NUCLEOTIDE SEQUENCE</scope>
    <source>
        <strain evidence="8">KCTC 12368</strain>
    </source>
</reference>
<dbReference type="CDD" id="cd08977">
    <property type="entry name" value="SusD"/>
    <property type="match status" value="1"/>
</dbReference>
<dbReference type="SUPFAM" id="SSF48452">
    <property type="entry name" value="TPR-like"/>
    <property type="match status" value="1"/>
</dbReference>
<dbReference type="Proteomes" id="UP000619457">
    <property type="component" value="Unassembled WGS sequence"/>
</dbReference>
<dbReference type="InterPro" id="IPR033985">
    <property type="entry name" value="SusD-like_N"/>
</dbReference>
<keyword evidence="9" id="KW-1185">Reference proteome</keyword>
<evidence type="ECO:0000256" key="2">
    <source>
        <dbReference type="ARBA" id="ARBA00006275"/>
    </source>
</evidence>
<evidence type="ECO:0000256" key="5">
    <source>
        <dbReference type="ARBA" id="ARBA00023237"/>
    </source>
</evidence>
<comment type="similarity">
    <text evidence="2">Belongs to the SusD family.</text>
</comment>
<organism evidence="8 9">
    <name type="scientific">Echinicola pacifica</name>
    <dbReference type="NCBI Taxonomy" id="346377"/>
    <lineage>
        <taxon>Bacteria</taxon>
        <taxon>Pseudomonadati</taxon>
        <taxon>Bacteroidota</taxon>
        <taxon>Cytophagia</taxon>
        <taxon>Cytophagales</taxon>
        <taxon>Cyclobacteriaceae</taxon>
        <taxon>Echinicola</taxon>
    </lineage>
</organism>
<sequence>MSTSNPNLKTMKIIKNKIAQAAACLTLLLPISSCTENLKLNPTSDITVAGFWTTEDNAKGAANGMYVRFRDQAATDLFTWGESRSGTLTYGLQASQGLERYFENTIDPNFAGPTWLRMYTVIHDANLLIKYVPEITFTHEEEKNAILAEAYTMRAFVYFTMAKTWGGVPLVTLPTEGYDAETTFRTRDTVEDIFAQVKEDLNSALSLYPDNNLSAAKATWSKPAANALKGDVFLWTAKQMGGGNADIQTALEALQAAEVPDLSLQVNYDDIFRYDHKGNNEILMAVHFMDLESGTNYNSDMYMRDDQIPANADPVVLEKLGEGGGLNRWGPSPVITSAFSATDQRKDATYLSITIPNEQGQMVPYAHVVTKFRGYLDPSGRRFLDDVVLYRYADLLLMIAEAKNALGQDPSEEMNKVRLRAYGEDFEAHRFVDMEQEANDEAILEERLLELAFEGKRWWDLLRFDQAFAQVPSLQNRPNDQFLKLWPISLSTISLNSKITQNPGYRN</sequence>
<dbReference type="Pfam" id="PF14322">
    <property type="entry name" value="SusD-like_3"/>
    <property type="match status" value="1"/>
</dbReference>
<dbReference type="Pfam" id="PF07980">
    <property type="entry name" value="SusD_RagB"/>
    <property type="match status" value="1"/>
</dbReference>
<dbReference type="AlphaFoldDB" id="A0A918Q8X8"/>
<evidence type="ECO:0000259" key="7">
    <source>
        <dbReference type="Pfam" id="PF14322"/>
    </source>
</evidence>
<keyword evidence="4" id="KW-0472">Membrane</keyword>
<evidence type="ECO:0000313" key="9">
    <source>
        <dbReference type="Proteomes" id="UP000619457"/>
    </source>
</evidence>
<comment type="caution">
    <text evidence="8">The sequence shown here is derived from an EMBL/GenBank/DDBJ whole genome shotgun (WGS) entry which is preliminary data.</text>
</comment>
<feature type="domain" description="SusD-like N-terminal" evidence="7">
    <location>
        <begin position="113"/>
        <end position="228"/>
    </location>
</feature>
<reference evidence="8" key="1">
    <citation type="journal article" date="2014" name="Int. J. Syst. Evol. Microbiol.">
        <title>Complete genome sequence of Corynebacterium casei LMG S-19264T (=DSM 44701T), isolated from a smear-ripened cheese.</title>
        <authorList>
            <consortium name="US DOE Joint Genome Institute (JGI-PGF)"/>
            <person name="Walter F."/>
            <person name="Albersmeier A."/>
            <person name="Kalinowski J."/>
            <person name="Ruckert C."/>
        </authorList>
    </citation>
    <scope>NUCLEOTIDE SEQUENCE</scope>
    <source>
        <strain evidence="8">KCTC 12368</strain>
    </source>
</reference>